<dbReference type="InterPro" id="IPR002830">
    <property type="entry name" value="UbiD"/>
</dbReference>
<evidence type="ECO:0000313" key="4">
    <source>
        <dbReference type="EMBL" id="EQD30475.1"/>
    </source>
</evidence>
<protein>
    <submittedName>
        <fullName evidence="4">UbiD family decarboxylase</fullName>
    </submittedName>
</protein>
<dbReference type="Pfam" id="PF01977">
    <property type="entry name" value="UbiD"/>
    <property type="match status" value="1"/>
</dbReference>
<reference evidence="4" key="1">
    <citation type="submission" date="2013-08" db="EMBL/GenBank/DDBJ databases">
        <authorList>
            <person name="Mendez C."/>
            <person name="Richter M."/>
            <person name="Ferrer M."/>
            <person name="Sanchez J."/>
        </authorList>
    </citation>
    <scope>NUCLEOTIDE SEQUENCE</scope>
</reference>
<dbReference type="SUPFAM" id="SSF50475">
    <property type="entry name" value="FMN-binding split barrel"/>
    <property type="match status" value="1"/>
</dbReference>
<dbReference type="AlphaFoldDB" id="T0ZKX4"/>
<dbReference type="Pfam" id="PF20696">
    <property type="entry name" value="UbiD_C"/>
    <property type="match status" value="1"/>
</dbReference>
<evidence type="ECO:0000259" key="1">
    <source>
        <dbReference type="Pfam" id="PF01977"/>
    </source>
</evidence>
<sequence length="488" mass="54126">MPSNSLRSFLTELEQCGELKRIATPINPKLEVTEISDRVLRCQGPALLFTQPTGQTMPILTNLLGSPLRIALALGRRTVKDLRELGEMLALFREPEPPRGFSDLWSHLGLMKDALKMSVHQVTRPVCQTHQLTGDDVDLGCLPIPTCWPGDAGPLITWGLTVTRGPLQERQNVGIYRQQVIGCNRLIMRWLPHRGGALDFQAWCRTHPHDPFPVAIAIGADPAMLIAAAIPIPDHFSEYAFAGLLRGARTEVAPCLSHSLSVPAQAEIVLEGFIQPGEVAAEGPFGDHTGYYDEPDLFPVVTLTRLTHRDHPIYHSTHTGRPPDEPSVLAAALNELFVPILKRQFPEIADFYLPPEACSYRMACVSIRKEYPGQARRIMFGIWSFLRQFLYTKFVIVTDEDIDVRNWKDVLWALSTRVDPRRDIFCVDATPVDNLDFASAANGLGSKLGIDATSKTSGETGHAWGRPILKDPATVTRIDRLWSSLGLG</sequence>
<dbReference type="NCBIfam" id="TIGR00148">
    <property type="entry name" value="UbiD family decarboxylase"/>
    <property type="match status" value="1"/>
</dbReference>
<evidence type="ECO:0000259" key="3">
    <source>
        <dbReference type="Pfam" id="PF20696"/>
    </source>
</evidence>
<dbReference type="GO" id="GO:0008694">
    <property type="term" value="F:4-hydroxy-3-polyprenylbenzoate decarboxylase activity"/>
    <property type="evidence" value="ECO:0007669"/>
    <property type="project" value="TreeGrafter"/>
</dbReference>
<organism evidence="4">
    <name type="scientific">mine drainage metagenome</name>
    <dbReference type="NCBI Taxonomy" id="410659"/>
    <lineage>
        <taxon>unclassified sequences</taxon>
        <taxon>metagenomes</taxon>
        <taxon>ecological metagenomes</taxon>
    </lineage>
</organism>
<gene>
    <name evidence="4" type="ORF">B1B_18388</name>
</gene>
<evidence type="ECO:0000259" key="2">
    <source>
        <dbReference type="Pfam" id="PF20695"/>
    </source>
</evidence>
<feature type="domain" description="3-octaprenyl-4-hydroxybenzoate carboxy-lyase-like C-terminal" evidence="3">
    <location>
        <begin position="328"/>
        <end position="452"/>
    </location>
</feature>
<feature type="domain" description="3-octaprenyl-4-hydroxybenzoate carboxy-lyase-like Rift-related" evidence="1">
    <location>
        <begin position="124"/>
        <end position="322"/>
    </location>
</feature>
<dbReference type="PANTHER" id="PTHR30108">
    <property type="entry name" value="3-OCTAPRENYL-4-HYDROXYBENZOATE CARBOXY-LYASE-RELATED"/>
    <property type="match status" value="1"/>
</dbReference>
<accession>T0ZKX4</accession>
<name>T0ZKX4_9ZZZZ</name>
<dbReference type="Pfam" id="PF20695">
    <property type="entry name" value="UbiD_N"/>
    <property type="match status" value="1"/>
</dbReference>
<dbReference type="FunFam" id="3.40.1670.10:FF:000001">
    <property type="entry name" value="3-octaprenyl-4-hydroxybenzoate carboxy-lyase"/>
    <property type="match status" value="1"/>
</dbReference>
<reference evidence="4" key="2">
    <citation type="journal article" date="2014" name="ISME J.">
        <title>Microbial stratification in low pH oxic and suboxic macroscopic growths along an acid mine drainage.</title>
        <authorList>
            <person name="Mendez-Garcia C."/>
            <person name="Mesa V."/>
            <person name="Sprenger R.R."/>
            <person name="Richter M."/>
            <person name="Diez M.S."/>
            <person name="Solano J."/>
            <person name="Bargiela R."/>
            <person name="Golyshina O.V."/>
            <person name="Manteca A."/>
            <person name="Ramos J.L."/>
            <person name="Gallego J.R."/>
            <person name="Llorente I."/>
            <person name="Martins Dos Santos V.A."/>
            <person name="Jensen O.N."/>
            <person name="Pelaez A.I."/>
            <person name="Sanchez J."/>
            <person name="Ferrer M."/>
        </authorList>
    </citation>
    <scope>NUCLEOTIDE SEQUENCE</scope>
</reference>
<feature type="domain" description="3-octaprenyl-4-hydroxybenzoate carboxy-lyase-like N-terminal" evidence="2">
    <location>
        <begin position="11"/>
        <end position="88"/>
    </location>
</feature>
<dbReference type="InterPro" id="IPR048304">
    <property type="entry name" value="UbiD_Rift_dom"/>
</dbReference>
<dbReference type="Gene3D" id="3.40.1670.10">
    <property type="entry name" value="UbiD C-terminal domain-like"/>
    <property type="match status" value="1"/>
</dbReference>
<proteinExistence type="predicted"/>
<dbReference type="PANTHER" id="PTHR30108:SF17">
    <property type="entry name" value="FERULIC ACID DECARBOXYLASE 1"/>
    <property type="match status" value="1"/>
</dbReference>
<dbReference type="InterPro" id="IPR049383">
    <property type="entry name" value="UbiD-like_N"/>
</dbReference>
<dbReference type="InterPro" id="IPR049381">
    <property type="entry name" value="UbiD-like_C"/>
</dbReference>
<dbReference type="GO" id="GO:0005829">
    <property type="term" value="C:cytosol"/>
    <property type="evidence" value="ECO:0007669"/>
    <property type="project" value="TreeGrafter"/>
</dbReference>
<dbReference type="Gene3D" id="1.20.5.570">
    <property type="entry name" value="Single helix bin"/>
    <property type="match status" value="1"/>
</dbReference>
<dbReference type="EMBL" id="AUZY01012305">
    <property type="protein sequence ID" value="EQD30475.1"/>
    <property type="molecule type" value="Genomic_DNA"/>
</dbReference>
<comment type="caution">
    <text evidence="4">The sequence shown here is derived from an EMBL/GenBank/DDBJ whole genome shotgun (WGS) entry which is preliminary data.</text>
</comment>
<dbReference type="SUPFAM" id="SSF143968">
    <property type="entry name" value="UbiD C-terminal domain-like"/>
    <property type="match status" value="1"/>
</dbReference>
<dbReference type="GO" id="GO:0006744">
    <property type="term" value="P:ubiquinone biosynthetic process"/>
    <property type="evidence" value="ECO:0007669"/>
    <property type="project" value="TreeGrafter"/>
</dbReference>